<dbReference type="Proteomes" id="UP001152622">
    <property type="component" value="Chromosome 6"/>
</dbReference>
<proteinExistence type="predicted"/>
<feature type="region of interest" description="Disordered" evidence="1">
    <location>
        <begin position="1"/>
        <end position="25"/>
    </location>
</feature>
<feature type="compositionally biased region" description="Polar residues" evidence="1">
    <location>
        <begin position="1"/>
        <end position="11"/>
    </location>
</feature>
<reference evidence="2" key="1">
    <citation type="journal article" date="2023" name="Science">
        <title>Genome structures resolve the early diversification of teleost fishes.</title>
        <authorList>
            <person name="Parey E."/>
            <person name="Louis A."/>
            <person name="Montfort J."/>
            <person name="Bouchez O."/>
            <person name="Roques C."/>
            <person name="Iampietro C."/>
            <person name="Lluch J."/>
            <person name="Castinel A."/>
            <person name="Donnadieu C."/>
            <person name="Desvignes T."/>
            <person name="Floi Bucao C."/>
            <person name="Jouanno E."/>
            <person name="Wen M."/>
            <person name="Mejri S."/>
            <person name="Dirks R."/>
            <person name="Jansen H."/>
            <person name="Henkel C."/>
            <person name="Chen W.J."/>
            <person name="Zahm M."/>
            <person name="Cabau C."/>
            <person name="Klopp C."/>
            <person name="Thompson A.W."/>
            <person name="Robinson-Rechavi M."/>
            <person name="Braasch I."/>
            <person name="Lecointre G."/>
            <person name="Bobe J."/>
            <person name="Postlethwait J.H."/>
            <person name="Berthelot C."/>
            <person name="Roest Crollius H."/>
            <person name="Guiguen Y."/>
        </authorList>
    </citation>
    <scope>NUCLEOTIDE SEQUENCE</scope>
    <source>
        <strain evidence="2">WJC10195</strain>
    </source>
</reference>
<evidence type="ECO:0000313" key="3">
    <source>
        <dbReference type="Proteomes" id="UP001152622"/>
    </source>
</evidence>
<protein>
    <submittedName>
        <fullName evidence="2">Uncharacterized protein</fullName>
    </submittedName>
</protein>
<gene>
    <name evidence="2" type="ORF">SKAU_G00202970</name>
</gene>
<name>A0A9Q1IYE2_SYNKA</name>
<accession>A0A9Q1IYE2</accession>
<organism evidence="2 3">
    <name type="scientific">Synaphobranchus kaupii</name>
    <name type="common">Kaup's arrowtooth eel</name>
    <dbReference type="NCBI Taxonomy" id="118154"/>
    <lineage>
        <taxon>Eukaryota</taxon>
        <taxon>Metazoa</taxon>
        <taxon>Chordata</taxon>
        <taxon>Craniata</taxon>
        <taxon>Vertebrata</taxon>
        <taxon>Euteleostomi</taxon>
        <taxon>Actinopterygii</taxon>
        <taxon>Neopterygii</taxon>
        <taxon>Teleostei</taxon>
        <taxon>Anguilliformes</taxon>
        <taxon>Synaphobranchidae</taxon>
        <taxon>Synaphobranchus</taxon>
    </lineage>
</organism>
<evidence type="ECO:0000313" key="2">
    <source>
        <dbReference type="EMBL" id="KAJ8357503.1"/>
    </source>
</evidence>
<keyword evidence="3" id="KW-1185">Reference proteome</keyword>
<evidence type="ECO:0000256" key="1">
    <source>
        <dbReference type="SAM" id="MobiDB-lite"/>
    </source>
</evidence>
<dbReference type="EMBL" id="JAINUF010000006">
    <property type="protein sequence ID" value="KAJ8357503.1"/>
    <property type="molecule type" value="Genomic_DNA"/>
</dbReference>
<dbReference type="AlphaFoldDB" id="A0A9Q1IYE2"/>
<comment type="caution">
    <text evidence="2">The sequence shown here is derived from an EMBL/GenBank/DDBJ whole genome shotgun (WGS) entry which is preliminary data.</text>
</comment>
<sequence length="97" mass="10046">MVSQRSSTCASSAAEPAGARNSSGELTSDELRYISALGTNIQYANRRVDVQAGLPERVSSRGETAPVIDGKLTASCRSEINLMRSRGAALSAASSVA</sequence>